<dbReference type="EMBL" id="FOAA01000016">
    <property type="protein sequence ID" value="SEL43285.1"/>
    <property type="molecule type" value="Genomic_DNA"/>
</dbReference>
<sequence>MDKRTLIALLFACLVVFAYAALVTVFNWEAVGQGQFPRVWLGPPLVGALAFAVPVYLVWFMVRRLVFRPARRISRDVRALLESRNADTEVATPPHHALGDLPESVRSLALSLRSSRREVRSAMATATAQINEQKSWLEVILQGLTEGVLVCNRNHQMLLYNQSAVSILETPEAVGLGRPLFQVISRAPVMHTLDRLEWRRRDAEGSGEDLSASFVCTDVSATRMLQGRMSLILDPDGNTSAYLITLVDISSELEMMTQVDAVRRALTVDLRGGVANLRAAAETIEAHPEMPDEKRRQFDHVLRTESEELSLHLEALADVFRGHALGRYPMSDLLSTDLVNCVARRLEDLPEVKLVAVGQPLWIQGDSLSLVQVIDRLLRHLVRFSRANTFYVETLLGDRRVYMDFSWEGPPVPASALDNWLDSSCGEELAHQSIREVLERHGIELWSQECGRNGESLLRLPMIAPKRPQFLPEGDRLPPRPEFYDFGLMREHEGDPELAATPLDELTFVVFDCEMTGLDPMGGDEIISIAGVRVVKGRVLSGETFERLIHPGRPIPPASIRFHGITDEQVEGKPPITEVLPQFKTFVGEAVMVAHNAAFDMKFISLKEKRCGVSFDNPVLDTLLLSVMVEDEDEDHSLDALIERYGIQITGRHTALGDAIATAHLLVTLVERLQSQGFKTFGEVMRSSNMAAQLRQRERSITHQNSSGSAAGA</sequence>
<keyword evidence="3" id="KW-0378">Hydrolase</keyword>
<dbReference type="GO" id="GO:0008408">
    <property type="term" value="F:3'-5' exonuclease activity"/>
    <property type="evidence" value="ECO:0007669"/>
    <property type="project" value="TreeGrafter"/>
</dbReference>
<dbReference type="InterPro" id="IPR035965">
    <property type="entry name" value="PAS-like_dom_sf"/>
</dbReference>
<dbReference type="EC" id="2.7.7.7" evidence="1"/>
<dbReference type="InterPro" id="IPR012337">
    <property type="entry name" value="RNaseH-like_sf"/>
</dbReference>
<dbReference type="SMART" id="SM00479">
    <property type="entry name" value="EXOIII"/>
    <property type="match status" value="1"/>
</dbReference>
<feature type="domain" description="Exonuclease" evidence="9">
    <location>
        <begin position="507"/>
        <end position="675"/>
    </location>
</feature>
<feature type="transmembrane region" description="Helical" evidence="7">
    <location>
        <begin position="44"/>
        <end position="62"/>
    </location>
</feature>
<evidence type="ECO:0000256" key="1">
    <source>
        <dbReference type="ARBA" id="ARBA00012417"/>
    </source>
</evidence>
<dbReference type="Gene3D" id="3.30.450.20">
    <property type="entry name" value="PAS domain"/>
    <property type="match status" value="1"/>
</dbReference>
<evidence type="ECO:0000259" key="9">
    <source>
        <dbReference type="SMART" id="SM00479"/>
    </source>
</evidence>
<dbReference type="GO" id="GO:0003677">
    <property type="term" value="F:DNA binding"/>
    <property type="evidence" value="ECO:0007669"/>
    <property type="project" value="InterPro"/>
</dbReference>
<organism evidence="10 11">
    <name type="scientific">Ectothiorhodospira marina</name>
    <dbReference type="NCBI Taxonomy" id="1396821"/>
    <lineage>
        <taxon>Bacteria</taxon>
        <taxon>Pseudomonadati</taxon>
        <taxon>Pseudomonadota</taxon>
        <taxon>Gammaproteobacteria</taxon>
        <taxon>Chromatiales</taxon>
        <taxon>Ectothiorhodospiraceae</taxon>
        <taxon>Ectothiorhodospira</taxon>
    </lineage>
</organism>
<dbReference type="Gene3D" id="3.30.420.10">
    <property type="entry name" value="Ribonuclease H-like superfamily/Ribonuclease H"/>
    <property type="match status" value="1"/>
</dbReference>
<accession>A0A1H7Q711</accession>
<evidence type="ECO:0000313" key="10">
    <source>
        <dbReference type="EMBL" id="SEL43285.1"/>
    </source>
</evidence>
<keyword evidence="3" id="KW-0269">Exonuclease</keyword>
<comment type="function">
    <text evidence="4">DNA polymerase III is a complex, multichain enzyme responsible for most of the replicative synthesis in bacteria. The epsilon subunit contain the editing function and is a proofreading 3'-5' exonuclease.</text>
</comment>
<keyword evidence="7" id="KW-0472">Membrane</keyword>
<evidence type="ECO:0000256" key="2">
    <source>
        <dbReference type="ARBA" id="ARBA00022722"/>
    </source>
</evidence>
<dbReference type="GO" id="GO:0005829">
    <property type="term" value="C:cytosol"/>
    <property type="evidence" value="ECO:0007669"/>
    <property type="project" value="TreeGrafter"/>
</dbReference>
<dbReference type="GO" id="GO:0006355">
    <property type="term" value="P:regulation of DNA-templated transcription"/>
    <property type="evidence" value="ECO:0007669"/>
    <property type="project" value="InterPro"/>
</dbReference>
<dbReference type="SMART" id="SM00091">
    <property type="entry name" value="PAS"/>
    <property type="match status" value="1"/>
</dbReference>
<dbReference type="SUPFAM" id="SSF55785">
    <property type="entry name" value="PYP-like sensor domain (PAS domain)"/>
    <property type="match status" value="1"/>
</dbReference>
<dbReference type="GO" id="GO:0003887">
    <property type="term" value="F:DNA-directed DNA polymerase activity"/>
    <property type="evidence" value="ECO:0007669"/>
    <property type="project" value="UniProtKB-EC"/>
</dbReference>
<gene>
    <name evidence="10" type="ORF">SAMN05444515_11638</name>
</gene>
<keyword evidence="2" id="KW-0540">Nuclease</keyword>
<evidence type="ECO:0000256" key="5">
    <source>
        <dbReference type="ARBA" id="ARBA00026073"/>
    </source>
</evidence>
<reference evidence="11" key="1">
    <citation type="submission" date="2016-10" db="EMBL/GenBank/DDBJ databases">
        <authorList>
            <person name="Varghese N."/>
            <person name="Submissions S."/>
        </authorList>
    </citation>
    <scope>NUCLEOTIDE SEQUENCE [LARGE SCALE GENOMIC DNA]</scope>
    <source>
        <strain evidence="11">DSM 241</strain>
    </source>
</reference>
<dbReference type="RefSeq" id="WP_090254959.1">
    <property type="nucleotide sequence ID" value="NZ_FOAA01000016.1"/>
</dbReference>
<dbReference type="InterPro" id="IPR006054">
    <property type="entry name" value="DnaQ"/>
</dbReference>
<evidence type="ECO:0000256" key="6">
    <source>
        <dbReference type="ARBA" id="ARBA00049244"/>
    </source>
</evidence>
<comment type="subunit">
    <text evidence="5">DNA polymerase III contains a core (composed of alpha, epsilon and theta chains) that associates with a tau subunit. This core dimerizes to form the POLIII' complex. PolIII' associates with the gamma complex (composed of gamma, delta, delta', psi and chi chains) and with the beta chain to form the complete DNA polymerase III complex.</text>
</comment>
<evidence type="ECO:0000259" key="8">
    <source>
        <dbReference type="SMART" id="SM00091"/>
    </source>
</evidence>
<evidence type="ECO:0000256" key="4">
    <source>
        <dbReference type="ARBA" id="ARBA00025483"/>
    </source>
</evidence>
<dbReference type="PANTHER" id="PTHR30231:SF41">
    <property type="entry name" value="DNA POLYMERASE III SUBUNIT EPSILON"/>
    <property type="match status" value="1"/>
</dbReference>
<dbReference type="Proteomes" id="UP000199256">
    <property type="component" value="Unassembled WGS sequence"/>
</dbReference>
<dbReference type="PANTHER" id="PTHR30231">
    <property type="entry name" value="DNA POLYMERASE III SUBUNIT EPSILON"/>
    <property type="match status" value="1"/>
</dbReference>
<dbReference type="InterPro" id="IPR013767">
    <property type="entry name" value="PAS_fold"/>
</dbReference>
<dbReference type="CDD" id="cd06127">
    <property type="entry name" value="DEDDh"/>
    <property type="match status" value="1"/>
</dbReference>
<dbReference type="InterPro" id="IPR036397">
    <property type="entry name" value="RNaseH_sf"/>
</dbReference>
<dbReference type="AlphaFoldDB" id="A0A1H7Q711"/>
<dbReference type="InterPro" id="IPR013520">
    <property type="entry name" value="Ribonucl_H"/>
</dbReference>
<keyword evidence="7" id="KW-1133">Transmembrane helix</keyword>
<dbReference type="InterPro" id="IPR000014">
    <property type="entry name" value="PAS"/>
</dbReference>
<feature type="domain" description="PAS" evidence="8">
    <location>
        <begin position="135"/>
        <end position="201"/>
    </location>
</feature>
<dbReference type="Pfam" id="PF00929">
    <property type="entry name" value="RNase_T"/>
    <property type="match status" value="1"/>
</dbReference>
<dbReference type="Pfam" id="PF00989">
    <property type="entry name" value="PAS"/>
    <property type="match status" value="1"/>
</dbReference>
<evidence type="ECO:0000256" key="3">
    <source>
        <dbReference type="ARBA" id="ARBA00022839"/>
    </source>
</evidence>
<evidence type="ECO:0000256" key="7">
    <source>
        <dbReference type="SAM" id="Phobius"/>
    </source>
</evidence>
<dbReference type="GO" id="GO:0045004">
    <property type="term" value="P:DNA replication proofreading"/>
    <property type="evidence" value="ECO:0007669"/>
    <property type="project" value="TreeGrafter"/>
</dbReference>
<dbReference type="OrthoDB" id="9803913at2"/>
<proteinExistence type="predicted"/>
<dbReference type="CDD" id="cd00130">
    <property type="entry name" value="PAS"/>
    <property type="match status" value="1"/>
</dbReference>
<dbReference type="SUPFAM" id="SSF53098">
    <property type="entry name" value="Ribonuclease H-like"/>
    <property type="match status" value="1"/>
</dbReference>
<evidence type="ECO:0000313" key="11">
    <source>
        <dbReference type="Proteomes" id="UP000199256"/>
    </source>
</evidence>
<dbReference type="FunFam" id="3.30.420.10:FF:000045">
    <property type="entry name" value="3'-5' exonuclease DinG"/>
    <property type="match status" value="1"/>
</dbReference>
<dbReference type="STRING" id="1396821.SAMN05444515_11638"/>
<keyword evidence="7" id="KW-0812">Transmembrane</keyword>
<protein>
    <recommendedName>
        <fullName evidence="1">DNA-directed DNA polymerase</fullName>
        <ecNumber evidence="1">2.7.7.7</ecNumber>
    </recommendedName>
</protein>
<name>A0A1H7Q711_9GAMM</name>
<dbReference type="NCBIfam" id="TIGR00573">
    <property type="entry name" value="dnaq"/>
    <property type="match status" value="1"/>
</dbReference>
<keyword evidence="11" id="KW-1185">Reference proteome</keyword>
<comment type="catalytic activity">
    <reaction evidence="6">
        <text>DNA(n) + a 2'-deoxyribonucleoside 5'-triphosphate = DNA(n+1) + diphosphate</text>
        <dbReference type="Rhea" id="RHEA:22508"/>
        <dbReference type="Rhea" id="RHEA-COMP:17339"/>
        <dbReference type="Rhea" id="RHEA-COMP:17340"/>
        <dbReference type="ChEBI" id="CHEBI:33019"/>
        <dbReference type="ChEBI" id="CHEBI:61560"/>
        <dbReference type="ChEBI" id="CHEBI:173112"/>
        <dbReference type="EC" id="2.7.7.7"/>
    </reaction>
</comment>